<keyword evidence="3" id="KW-1185">Reference proteome</keyword>
<feature type="region of interest" description="Disordered" evidence="1">
    <location>
        <begin position="66"/>
        <end position="87"/>
    </location>
</feature>
<proteinExistence type="predicted"/>
<organism evidence="2 3">
    <name type="scientific">Riccia sorocarpa</name>
    <dbReference type="NCBI Taxonomy" id="122646"/>
    <lineage>
        <taxon>Eukaryota</taxon>
        <taxon>Viridiplantae</taxon>
        <taxon>Streptophyta</taxon>
        <taxon>Embryophyta</taxon>
        <taxon>Marchantiophyta</taxon>
        <taxon>Marchantiopsida</taxon>
        <taxon>Marchantiidae</taxon>
        <taxon>Marchantiales</taxon>
        <taxon>Ricciaceae</taxon>
        <taxon>Riccia</taxon>
    </lineage>
</organism>
<protein>
    <submittedName>
        <fullName evidence="2">Uncharacterized protein</fullName>
    </submittedName>
</protein>
<dbReference type="Proteomes" id="UP001633002">
    <property type="component" value="Unassembled WGS sequence"/>
</dbReference>
<evidence type="ECO:0000256" key="1">
    <source>
        <dbReference type="SAM" id="MobiDB-lite"/>
    </source>
</evidence>
<evidence type="ECO:0000313" key="2">
    <source>
        <dbReference type="EMBL" id="KAL3689191.1"/>
    </source>
</evidence>
<dbReference type="AlphaFoldDB" id="A0ABD3HE71"/>
<comment type="caution">
    <text evidence="2">The sequence shown here is derived from an EMBL/GenBank/DDBJ whole genome shotgun (WGS) entry which is preliminary data.</text>
</comment>
<sequence>MKQELESAWKENPRTISDPRVRWDLGWQRIKKILKTIRYEEKKKFKNLPKLHEQLEKLRIEAARENSEVKRRELAEKERQSKEAELKEAKAWRLRYRARWLKEGEAPSHSFFAVMKSKFKREQIESLKREDGTTLEQPEEILGEIHDFYQRLFTNEQANEDVEQETVECLNLVTGRVDPAANASEAGARMGNND</sequence>
<accession>A0ABD3HE71</accession>
<dbReference type="EMBL" id="JBJQOH010000004">
    <property type="protein sequence ID" value="KAL3689191.1"/>
    <property type="molecule type" value="Genomic_DNA"/>
</dbReference>
<gene>
    <name evidence="2" type="ORF">R1sor_015500</name>
</gene>
<reference evidence="2 3" key="1">
    <citation type="submission" date="2024-09" db="EMBL/GenBank/DDBJ databases">
        <title>Chromosome-scale assembly of Riccia sorocarpa.</title>
        <authorList>
            <person name="Paukszto L."/>
        </authorList>
    </citation>
    <scope>NUCLEOTIDE SEQUENCE [LARGE SCALE GENOMIC DNA]</scope>
    <source>
        <strain evidence="2">LP-2024</strain>
        <tissue evidence="2">Aerial parts of the thallus</tissue>
    </source>
</reference>
<name>A0ABD3HE71_9MARC</name>
<evidence type="ECO:0000313" key="3">
    <source>
        <dbReference type="Proteomes" id="UP001633002"/>
    </source>
</evidence>